<dbReference type="PANTHER" id="PTHR43240">
    <property type="entry name" value="1,4-DIHYDROXY-2-NAPHTHOYL-COA THIOESTERASE 1"/>
    <property type="match status" value="1"/>
</dbReference>
<dbReference type="InterPro" id="IPR029069">
    <property type="entry name" value="HotDog_dom_sf"/>
</dbReference>
<dbReference type="OrthoDB" id="4565299at2"/>
<dbReference type="GO" id="GO:0047617">
    <property type="term" value="F:fatty acyl-CoA hydrolase activity"/>
    <property type="evidence" value="ECO:0007669"/>
    <property type="project" value="UniProtKB-EC"/>
</dbReference>
<sequence length="146" mass="15640">MTPQDPDYEIRTHESFGRQAVMHTLGAALSIQEPGAVSIRFPFAPRYTQQNGYVHAGIVATILDSACGYAAYTLMPPDADVLTVEFKVNLLRPAKGDVFTAKATVVKAGRTISVVEAALYSPEYGEQKPVATMTATIMTMGPSSQG</sequence>
<dbReference type="RefSeq" id="WP_076725665.1">
    <property type="nucleotide sequence ID" value="NZ_JABWTC010000024.1"/>
</dbReference>
<protein>
    <recommendedName>
        <fullName evidence="6">Medium/long-chain acyl-CoA thioesterase YigI</fullName>
        <ecNumber evidence="5">3.1.2.20</ecNumber>
    </recommendedName>
</protein>
<dbReference type="AlphaFoldDB" id="A0A1V2DPN3"/>
<comment type="similarity">
    <text evidence="4">Belongs to the YigI thioesterase family.</text>
</comment>
<keyword evidence="10" id="KW-1185">Reference proteome</keyword>
<dbReference type="InterPro" id="IPR006683">
    <property type="entry name" value="Thioestr_dom"/>
</dbReference>
<comment type="catalytic activity">
    <reaction evidence="7">
        <text>a medium-chain fatty acyl-CoA + H2O = a medium-chain fatty acid + CoA + H(+)</text>
        <dbReference type="Rhea" id="RHEA:68184"/>
        <dbReference type="ChEBI" id="CHEBI:15377"/>
        <dbReference type="ChEBI" id="CHEBI:15378"/>
        <dbReference type="ChEBI" id="CHEBI:57287"/>
        <dbReference type="ChEBI" id="CHEBI:59558"/>
        <dbReference type="ChEBI" id="CHEBI:90546"/>
    </reaction>
</comment>
<evidence type="ECO:0000256" key="6">
    <source>
        <dbReference type="ARBA" id="ARBA00040062"/>
    </source>
</evidence>
<dbReference type="STRING" id="135739.BTO32_16005"/>
<evidence type="ECO:0000256" key="1">
    <source>
        <dbReference type="ARBA" id="ARBA00022801"/>
    </source>
</evidence>
<dbReference type="Pfam" id="PF03061">
    <property type="entry name" value="4HBT"/>
    <property type="match status" value="1"/>
</dbReference>
<keyword evidence="1" id="KW-0378">Hydrolase</keyword>
<dbReference type="SUPFAM" id="SSF54637">
    <property type="entry name" value="Thioesterase/thiol ester dehydrase-isomerase"/>
    <property type="match status" value="1"/>
</dbReference>
<dbReference type="EC" id="3.1.2.20" evidence="5"/>
<dbReference type="Gene3D" id="3.10.129.10">
    <property type="entry name" value="Hotdog Thioesterase"/>
    <property type="match status" value="1"/>
</dbReference>
<evidence type="ECO:0000256" key="2">
    <source>
        <dbReference type="ARBA" id="ARBA00035880"/>
    </source>
</evidence>
<organism evidence="9 10">
    <name type="scientific">Marinobacter lutaoensis</name>
    <dbReference type="NCBI Taxonomy" id="135739"/>
    <lineage>
        <taxon>Bacteria</taxon>
        <taxon>Pseudomonadati</taxon>
        <taxon>Pseudomonadota</taxon>
        <taxon>Gammaproteobacteria</taxon>
        <taxon>Pseudomonadales</taxon>
        <taxon>Marinobacteraceae</taxon>
        <taxon>Marinobacter</taxon>
    </lineage>
</organism>
<comment type="catalytic activity">
    <reaction evidence="3">
        <text>a long-chain fatty acyl-CoA + H2O = a long-chain fatty acid + CoA + H(+)</text>
        <dbReference type="Rhea" id="RHEA:67680"/>
        <dbReference type="ChEBI" id="CHEBI:15377"/>
        <dbReference type="ChEBI" id="CHEBI:15378"/>
        <dbReference type="ChEBI" id="CHEBI:57287"/>
        <dbReference type="ChEBI" id="CHEBI:57560"/>
        <dbReference type="ChEBI" id="CHEBI:83139"/>
    </reaction>
</comment>
<dbReference type="Proteomes" id="UP000189339">
    <property type="component" value="Unassembled WGS sequence"/>
</dbReference>
<evidence type="ECO:0000259" key="8">
    <source>
        <dbReference type="Pfam" id="PF03061"/>
    </source>
</evidence>
<evidence type="ECO:0000256" key="7">
    <source>
        <dbReference type="ARBA" id="ARBA00048062"/>
    </source>
</evidence>
<evidence type="ECO:0000256" key="4">
    <source>
        <dbReference type="ARBA" id="ARBA00038381"/>
    </source>
</evidence>
<dbReference type="CDD" id="cd03443">
    <property type="entry name" value="PaaI_thioesterase"/>
    <property type="match status" value="1"/>
</dbReference>
<proteinExistence type="inferred from homology"/>
<evidence type="ECO:0000313" key="10">
    <source>
        <dbReference type="Proteomes" id="UP000189339"/>
    </source>
</evidence>
<dbReference type="NCBIfam" id="TIGR00369">
    <property type="entry name" value="unchar_dom_1"/>
    <property type="match status" value="1"/>
</dbReference>
<dbReference type="EMBL" id="MSCW01000010">
    <property type="protein sequence ID" value="ONF42460.1"/>
    <property type="molecule type" value="Genomic_DNA"/>
</dbReference>
<gene>
    <name evidence="9" type="ORF">BTO32_16005</name>
</gene>
<evidence type="ECO:0000313" key="9">
    <source>
        <dbReference type="EMBL" id="ONF42460.1"/>
    </source>
</evidence>
<name>A0A1V2DPN3_9GAMM</name>
<feature type="domain" description="Thioesterase" evidence="8">
    <location>
        <begin position="51"/>
        <end position="122"/>
    </location>
</feature>
<accession>A0A1V2DPN3</accession>
<evidence type="ECO:0000256" key="5">
    <source>
        <dbReference type="ARBA" id="ARBA00038894"/>
    </source>
</evidence>
<comment type="catalytic activity">
    <reaction evidence="2">
        <text>a fatty acyl-CoA + H2O = a fatty acid + CoA + H(+)</text>
        <dbReference type="Rhea" id="RHEA:16781"/>
        <dbReference type="ChEBI" id="CHEBI:15377"/>
        <dbReference type="ChEBI" id="CHEBI:15378"/>
        <dbReference type="ChEBI" id="CHEBI:28868"/>
        <dbReference type="ChEBI" id="CHEBI:57287"/>
        <dbReference type="ChEBI" id="CHEBI:77636"/>
        <dbReference type="EC" id="3.1.2.20"/>
    </reaction>
</comment>
<reference evidence="9 10" key="1">
    <citation type="submission" date="2016-12" db="EMBL/GenBank/DDBJ databases">
        <title>Marinobacter lutaoensis whole genome sequencing.</title>
        <authorList>
            <person name="Verma A."/>
            <person name="Krishnamurthi S."/>
        </authorList>
    </citation>
    <scope>NUCLEOTIDE SEQUENCE [LARGE SCALE GENOMIC DNA]</scope>
    <source>
        <strain evidence="9 10">T5054</strain>
    </source>
</reference>
<dbReference type="PANTHER" id="PTHR43240:SF20">
    <property type="entry name" value="MEDIUM_LONG-CHAIN ACYL-COA THIOESTERASE YIGI"/>
    <property type="match status" value="1"/>
</dbReference>
<comment type="caution">
    <text evidence="9">The sequence shown here is derived from an EMBL/GenBank/DDBJ whole genome shotgun (WGS) entry which is preliminary data.</text>
</comment>
<evidence type="ECO:0000256" key="3">
    <source>
        <dbReference type="ARBA" id="ARBA00036002"/>
    </source>
</evidence>
<dbReference type="InterPro" id="IPR003736">
    <property type="entry name" value="PAAI_dom"/>
</dbReference>